<feature type="transmembrane region" description="Helical" evidence="7">
    <location>
        <begin position="276"/>
        <end position="298"/>
    </location>
</feature>
<dbReference type="PANTHER" id="PTHR43302">
    <property type="entry name" value="TRANSPORTER ARSB-RELATED"/>
    <property type="match status" value="1"/>
</dbReference>
<feature type="transmembrane region" description="Helical" evidence="7">
    <location>
        <begin position="129"/>
        <end position="149"/>
    </location>
</feature>
<keyword evidence="4 7" id="KW-0812">Transmembrane</keyword>
<comment type="caution">
    <text evidence="9">The sequence shown here is derived from an EMBL/GenBank/DDBJ whole genome shotgun (WGS) entry which is preliminary data.</text>
</comment>
<evidence type="ECO:0000256" key="3">
    <source>
        <dbReference type="ARBA" id="ARBA00022475"/>
    </source>
</evidence>
<evidence type="ECO:0000313" key="10">
    <source>
        <dbReference type="Proteomes" id="UP000036503"/>
    </source>
</evidence>
<protein>
    <recommendedName>
        <fullName evidence="8">Citrate transporter-like domain-containing protein</fullName>
    </recommendedName>
</protein>
<keyword evidence="6 7" id="KW-0472">Membrane</keyword>
<feature type="transmembrane region" description="Helical" evidence="7">
    <location>
        <begin position="6"/>
        <end position="25"/>
    </location>
</feature>
<evidence type="ECO:0000259" key="8">
    <source>
        <dbReference type="Pfam" id="PF03600"/>
    </source>
</evidence>
<feature type="domain" description="Citrate transporter-like" evidence="8">
    <location>
        <begin position="4"/>
        <end position="278"/>
    </location>
</feature>
<dbReference type="Pfam" id="PF03600">
    <property type="entry name" value="CitMHS"/>
    <property type="match status" value="1"/>
</dbReference>
<dbReference type="PANTHER" id="PTHR43302:SF5">
    <property type="entry name" value="TRANSPORTER ARSB-RELATED"/>
    <property type="match status" value="1"/>
</dbReference>
<evidence type="ECO:0000256" key="2">
    <source>
        <dbReference type="ARBA" id="ARBA00022448"/>
    </source>
</evidence>
<keyword evidence="10" id="KW-1185">Reference proteome</keyword>
<accession>A0A0J6X1B1</accession>
<name>A0A0J6X1B1_9FIRM</name>
<evidence type="ECO:0000256" key="4">
    <source>
        <dbReference type="ARBA" id="ARBA00022692"/>
    </source>
</evidence>
<dbReference type="AlphaFoldDB" id="A0A0J6X1B1"/>
<keyword evidence="3" id="KW-1003">Cell membrane</keyword>
<evidence type="ECO:0000256" key="7">
    <source>
        <dbReference type="SAM" id="Phobius"/>
    </source>
</evidence>
<dbReference type="InterPro" id="IPR004680">
    <property type="entry name" value="Cit_transptr-like_dom"/>
</dbReference>
<evidence type="ECO:0000256" key="6">
    <source>
        <dbReference type="ARBA" id="ARBA00023136"/>
    </source>
</evidence>
<evidence type="ECO:0000313" key="9">
    <source>
        <dbReference type="EMBL" id="KMO87932.1"/>
    </source>
</evidence>
<feature type="transmembrane region" description="Helical" evidence="7">
    <location>
        <begin position="169"/>
        <end position="202"/>
    </location>
</feature>
<sequence length="335" mass="36708">MLGSINTSLISILFCLMAIIAGLRQGGILTYSYRLLFSDTVSSRRLVRFFVFSCFTMSMAVTNDVALIIFVPLAVMVLQAAGMQSHLIFAVTFQTIAANMGSILTPIGNPQNLFIYSYYHMTLWEFLKVTGPITAVSGILLYLISFYIPNYPVDIPSVPAPVMKKRTVLVLICLLGLCILTVLRVLTPAILVGIVCPVLFLTDRSVFRGVDYKLILLFIFLFIGVGNLGRLPFFADGTAALLQGHELFVSLLLSQVLSNVPTTVLLAPYTQHAQPLLAGVNIGGLGTIIASMASIISFKVYADCRDSRPVRYLLIFTTVNMVFLLSVLAAWCLLE</sequence>
<organism evidence="9 10">
    <name type="scientific">Megasphaera cerevisiae DSM 20462</name>
    <dbReference type="NCBI Taxonomy" id="1122219"/>
    <lineage>
        <taxon>Bacteria</taxon>
        <taxon>Bacillati</taxon>
        <taxon>Bacillota</taxon>
        <taxon>Negativicutes</taxon>
        <taxon>Veillonellales</taxon>
        <taxon>Veillonellaceae</taxon>
        <taxon>Megasphaera</taxon>
    </lineage>
</organism>
<reference evidence="9 10" key="1">
    <citation type="submission" date="2015-06" db="EMBL/GenBank/DDBJ databases">
        <title>Draft genome sequence of beer spoilage bacterium Megasphaera cerevisiae type strain 20462.</title>
        <authorList>
            <person name="Kutumbaka K."/>
            <person name="Pasmowitz J."/>
            <person name="Mategko J."/>
            <person name="Reyes D."/>
            <person name="Friedrich A."/>
            <person name="Han S."/>
            <person name="Martens-Habbena W."/>
            <person name="Neal-McKinney J."/>
            <person name="Janagama H.K."/>
            <person name="Nadala C."/>
            <person name="Samadpour M."/>
        </authorList>
    </citation>
    <scope>NUCLEOTIDE SEQUENCE [LARGE SCALE GENOMIC DNA]</scope>
    <source>
        <strain evidence="9 10">DSM 20462</strain>
    </source>
</reference>
<proteinExistence type="predicted"/>
<feature type="transmembrane region" description="Helical" evidence="7">
    <location>
        <begin position="87"/>
        <end position="108"/>
    </location>
</feature>
<feature type="transmembrane region" description="Helical" evidence="7">
    <location>
        <begin position="46"/>
        <end position="75"/>
    </location>
</feature>
<dbReference type="GO" id="GO:0055085">
    <property type="term" value="P:transmembrane transport"/>
    <property type="evidence" value="ECO:0007669"/>
    <property type="project" value="InterPro"/>
</dbReference>
<dbReference type="EMBL" id="LEKT01000001">
    <property type="protein sequence ID" value="KMO87932.1"/>
    <property type="molecule type" value="Genomic_DNA"/>
</dbReference>
<feature type="transmembrane region" description="Helical" evidence="7">
    <location>
        <begin position="214"/>
        <end position="235"/>
    </location>
</feature>
<feature type="transmembrane region" description="Helical" evidence="7">
    <location>
        <begin position="310"/>
        <end position="334"/>
    </location>
</feature>
<gene>
    <name evidence="9" type="ORF">AB840_00040</name>
</gene>
<feature type="transmembrane region" description="Helical" evidence="7">
    <location>
        <begin position="247"/>
        <end position="269"/>
    </location>
</feature>
<dbReference type="GO" id="GO:0005886">
    <property type="term" value="C:plasma membrane"/>
    <property type="evidence" value="ECO:0007669"/>
    <property type="project" value="UniProtKB-SubCell"/>
</dbReference>
<evidence type="ECO:0000256" key="1">
    <source>
        <dbReference type="ARBA" id="ARBA00004651"/>
    </source>
</evidence>
<keyword evidence="2" id="KW-0813">Transport</keyword>
<dbReference type="InParanoid" id="A0A0J6X1B1"/>
<dbReference type="STRING" id="39029.BSR42_02850"/>
<dbReference type="PATRIC" id="fig|1122219.3.peg.10"/>
<dbReference type="Proteomes" id="UP000036503">
    <property type="component" value="Unassembled WGS sequence"/>
</dbReference>
<dbReference type="FunCoup" id="A0A0J6X1B1">
    <property type="interactions" value="225"/>
</dbReference>
<keyword evidence="5 7" id="KW-1133">Transmembrane helix</keyword>
<comment type="subcellular location">
    <subcellularLocation>
        <location evidence="1">Cell membrane</location>
        <topology evidence="1">Multi-pass membrane protein</topology>
    </subcellularLocation>
</comment>
<evidence type="ECO:0000256" key="5">
    <source>
        <dbReference type="ARBA" id="ARBA00022989"/>
    </source>
</evidence>